<gene>
    <name evidence="1" type="ordered locus">Despr_0419</name>
</gene>
<dbReference type="RefSeq" id="WP_015723147.1">
    <property type="nucleotide sequence ID" value="NC_014972.1"/>
</dbReference>
<evidence type="ECO:0000313" key="2">
    <source>
        <dbReference type="Proteomes" id="UP000006365"/>
    </source>
</evidence>
<proteinExistence type="predicted"/>
<organism evidence="1 2">
    <name type="scientific">Desulfobulbus propionicus (strain ATCC 33891 / DSM 2032 / VKM B-1956 / 1pr3)</name>
    <dbReference type="NCBI Taxonomy" id="577650"/>
    <lineage>
        <taxon>Bacteria</taxon>
        <taxon>Pseudomonadati</taxon>
        <taxon>Thermodesulfobacteriota</taxon>
        <taxon>Desulfobulbia</taxon>
        <taxon>Desulfobulbales</taxon>
        <taxon>Desulfobulbaceae</taxon>
        <taxon>Desulfobulbus</taxon>
    </lineage>
</organism>
<dbReference type="KEGG" id="dpr:Despr_0419"/>
<dbReference type="PANTHER" id="PTHR35866">
    <property type="entry name" value="PUTATIVE-RELATED"/>
    <property type="match status" value="1"/>
</dbReference>
<reference evidence="1 2" key="1">
    <citation type="journal article" date="2011" name="Stand. Genomic Sci.">
        <title>Complete genome sequence of Desulfobulbus propionicus type strain (1pr3).</title>
        <authorList>
            <person name="Pagani I."/>
            <person name="Lapidus A."/>
            <person name="Nolan M."/>
            <person name="Lucas S."/>
            <person name="Hammon N."/>
            <person name="Deshpande S."/>
            <person name="Cheng J.F."/>
            <person name="Chertkov O."/>
            <person name="Davenport K."/>
            <person name="Tapia R."/>
            <person name="Han C."/>
            <person name="Goodwin L."/>
            <person name="Pitluck S."/>
            <person name="Liolios K."/>
            <person name="Mavromatis K."/>
            <person name="Ivanova N."/>
            <person name="Mikhailova N."/>
            <person name="Pati A."/>
            <person name="Chen A."/>
            <person name="Palaniappan K."/>
            <person name="Land M."/>
            <person name="Hauser L."/>
            <person name="Chang Y.J."/>
            <person name="Jeffries C.D."/>
            <person name="Detter J.C."/>
            <person name="Brambilla E."/>
            <person name="Kannan K.P."/>
            <person name="Djao O.D."/>
            <person name="Rohde M."/>
            <person name="Pukall R."/>
            <person name="Spring S."/>
            <person name="Goker M."/>
            <person name="Sikorski J."/>
            <person name="Woyke T."/>
            <person name="Bristow J."/>
            <person name="Eisen J.A."/>
            <person name="Markowitz V."/>
            <person name="Hugenholtz P."/>
            <person name="Kyrpides N.C."/>
            <person name="Klenk H.P."/>
        </authorList>
    </citation>
    <scope>NUCLEOTIDE SEQUENCE [LARGE SCALE GENOMIC DNA]</scope>
    <source>
        <strain evidence="2">ATCC 33891 / DSM 2032 / 1pr3</strain>
    </source>
</reference>
<dbReference type="InterPro" id="IPR005358">
    <property type="entry name" value="Puta_zinc/iron-chelating_dom"/>
</dbReference>
<evidence type="ECO:0000313" key="1">
    <source>
        <dbReference type="EMBL" id="ADW16600.1"/>
    </source>
</evidence>
<sequence>MTLSLCASELDRQSPFGFTCRRCLTCCRFKKIQLNPYETARLAGRLGISTTDFIARYTTGGTVLRFDDQGACVFLQADGCTVHPDRPLVCRLYPLGRYVDSLGVETFAQLALEDGCQGELHAQGTIARYLQDQEAFPFMEAADLYLDLLWYLVEHLHEQDLAPLQATAVSDAAGGEAEAESDDRCQLVWIDLDRTVREYCQRTGTPVPGDIDARMKLQIKAVRQWAAQPQGGDRYGNDPEPAGG</sequence>
<dbReference type="PANTHER" id="PTHR35866:SF1">
    <property type="entry name" value="YKGJ FAMILY CYSTEINE CLUSTER PROTEIN"/>
    <property type="match status" value="1"/>
</dbReference>
<evidence type="ECO:0008006" key="3">
    <source>
        <dbReference type="Google" id="ProtNLM"/>
    </source>
</evidence>
<dbReference type="Pfam" id="PF03692">
    <property type="entry name" value="CxxCxxCC"/>
    <property type="match status" value="1"/>
</dbReference>
<name>A0A7U3YJR6_DESPD</name>
<keyword evidence="2" id="KW-1185">Reference proteome</keyword>
<dbReference type="Proteomes" id="UP000006365">
    <property type="component" value="Chromosome"/>
</dbReference>
<dbReference type="AlphaFoldDB" id="A0A7U3YJR6"/>
<accession>A0A7U3YJR6</accession>
<protein>
    <recommendedName>
        <fullName evidence="3">Zinc/iron-chelating domain-containing protein</fullName>
    </recommendedName>
</protein>
<dbReference type="EMBL" id="CP002364">
    <property type="protein sequence ID" value="ADW16600.1"/>
    <property type="molecule type" value="Genomic_DNA"/>
</dbReference>